<dbReference type="EnsemblPlants" id="ORUFI08G03070.1">
    <property type="protein sequence ID" value="ORUFI08G03070.1"/>
    <property type="gene ID" value="ORUFI08G03070"/>
</dbReference>
<dbReference type="OMA" id="WAWHEGW"/>
<proteinExistence type="predicted"/>
<evidence type="ECO:0000313" key="2">
    <source>
        <dbReference type="EnsemblPlants" id="ORUFI08G03070.1"/>
    </source>
</evidence>
<dbReference type="AlphaFoldDB" id="A0A0E0QE97"/>
<dbReference type="HOGENOM" id="CLU_1067072_0_0_1"/>
<dbReference type="Proteomes" id="UP000008022">
    <property type="component" value="Unassembled WGS sequence"/>
</dbReference>
<feature type="compositionally biased region" description="Basic and acidic residues" evidence="1">
    <location>
        <begin position="226"/>
        <end position="253"/>
    </location>
</feature>
<accession>A0A0E0QE97</accession>
<feature type="region of interest" description="Disordered" evidence="1">
    <location>
        <begin position="126"/>
        <end position="261"/>
    </location>
</feature>
<dbReference type="Gramene" id="ORUFI08G03070.1">
    <property type="protein sequence ID" value="ORUFI08G03070.1"/>
    <property type="gene ID" value="ORUFI08G03070"/>
</dbReference>
<feature type="compositionally biased region" description="Gly residues" evidence="1">
    <location>
        <begin position="158"/>
        <end position="206"/>
    </location>
</feature>
<protein>
    <submittedName>
        <fullName evidence="2">Uncharacterized protein</fullName>
    </submittedName>
</protein>
<keyword evidence="3" id="KW-1185">Reference proteome</keyword>
<feature type="compositionally biased region" description="Gly residues" evidence="1">
    <location>
        <begin position="136"/>
        <end position="147"/>
    </location>
</feature>
<organism evidence="2 3">
    <name type="scientific">Oryza rufipogon</name>
    <name type="common">Brownbeard rice</name>
    <name type="synonym">Asian wild rice</name>
    <dbReference type="NCBI Taxonomy" id="4529"/>
    <lineage>
        <taxon>Eukaryota</taxon>
        <taxon>Viridiplantae</taxon>
        <taxon>Streptophyta</taxon>
        <taxon>Embryophyta</taxon>
        <taxon>Tracheophyta</taxon>
        <taxon>Spermatophyta</taxon>
        <taxon>Magnoliopsida</taxon>
        <taxon>Liliopsida</taxon>
        <taxon>Poales</taxon>
        <taxon>Poaceae</taxon>
        <taxon>BOP clade</taxon>
        <taxon>Oryzoideae</taxon>
        <taxon>Oryzeae</taxon>
        <taxon>Oryzinae</taxon>
        <taxon>Oryza</taxon>
    </lineage>
</organism>
<evidence type="ECO:0000313" key="3">
    <source>
        <dbReference type="Proteomes" id="UP000008022"/>
    </source>
</evidence>
<sequence length="261" mass="26689">MVVADERLGGRTEGEEQRRSPAYIAFGCVGTTVALNANGLGAPAEDERSGGQRRPAATGRVAAMDWARWVPGDCRRSSACGESRCTGVHGAKRACAARMDSAFVICVGARLGWMNAPVLAVGMEQRQGDGHRSRGGGDGVGVGVGNGERGRGRRTVKGGWGARPGGGSARCRKGSGGGDGGACSREGGGGSGVGIGAHSGEGGGGRRTVKVGTGAGPGGGGRRRWRVEEGGGGRRRREERGEEKKEERTDKWVPHVIGSNE</sequence>
<name>A0A0E0QE97_ORYRU</name>
<reference evidence="2" key="2">
    <citation type="submission" date="2015-06" db="UniProtKB">
        <authorList>
            <consortium name="EnsemblPlants"/>
        </authorList>
    </citation>
    <scope>IDENTIFICATION</scope>
</reference>
<reference evidence="3" key="1">
    <citation type="submission" date="2013-06" db="EMBL/GenBank/DDBJ databases">
        <authorList>
            <person name="Zhao Q."/>
        </authorList>
    </citation>
    <scope>NUCLEOTIDE SEQUENCE</scope>
    <source>
        <strain evidence="3">cv. W1943</strain>
    </source>
</reference>
<evidence type="ECO:0000256" key="1">
    <source>
        <dbReference type="SAM" id="MobiDB-lite"/>
    </source>
</evidence>